<proteinExistence type="predicted"/>
<dbReference type="EMBL" id="UINC01074403">
    <property type="protein sequence ID" value="SVC11557.1"/>
    <property type="molecule type" value="Genomic_DNA"/>
</dbReference>
<feature type="non-terminal residue" evidence="1">
    <location>
        <position position="1"/>
    </location>
</feature>
<gene>
    <name evidence="1" type="ORF">METZ01_LOCUS264411</name>
</gene>
<accession>A0A382JKD1</accession>
<protein>
    <submittedName>
        <fullName evidence="1">Uncharacterized protein</fullName>
    </submittedName>
</protein>
<organism evidence="1">
    <name type="scientific">marine metagenome</name>
    <dbReference type="NCBI Taxonomy" id="408172"/>
    <lineage>
        <taxon>unclassified sequences</taxon>
        <taxon>metagenomes</taxon>
        <taxon>ecological metagenomes</taxon>
    </lineage>
</organism>
<reference evidence="1" key="1">
    <citation type="submission" date="2018-05" db="EMBL/GenBank/DDBJ databases">
        <authorList>
            <person name="Lanie J.A."/>
            <person name="Ng W.-L."/>
            <person name="Kazmierczak K.M."/>
            <person name="Andrzejewski T.M."/>
            <person name="Davidsen T.M."/>
            <person name="Wayne K.J."/>
            <person name="Tettelin H."/>
            <person name="Glass J.I."/>
            <person name="Rusch D."/>
            <person name="Podicherti R."/>
            <person name="Tsui H.-C.T."/>
            <person name="Winkler M.E."/>
        </authorList>
    </citation>
    <scope>NUCLEOTIDE SEQUENCE</scope>
</reference>
<sequence length="47" mass="5050">PHKSELYSPNVSGVSATQAVLANRRRGCGAIWGGYGVRLRKPILLLS</sequence>
<name>A0A382JKD1_9ZZZZ</name>
<evidence type="ECO:0000313" key="1">
    <source>
        <dbReference type="EMBL" id="SVC11557.1"/>
    </source>
</evidence>
<dbReference type="AlphaFoldDB" id="A0A382JKD1"/>